<keyword evidence="6 10" id="KW-0133">Cell shape</keyword>
<gene>
    <name evidence="14" type="ORF">E3J84_01500</name>
</gene>
<dbReference type="InterPro" id="IPR005863">
    <property type="entry name" value="UDP-N-AcMur_synth"/>
</dbReference>
<keyword evidence="1" id="KW-0963">Cytoplasm</keyword>
<protein>
    <recommendedName>
        <fullName evidence="10">UDP-N-acetylmuramoyl-tripeptide--D-alanyl-D-alanine ligase</fullName>
        <ecNumber evidence="10">6.3.2.10</ecNumber>
    </recommendedName>
</protein>
<dbReference type="SUPFAM" id="SSF63418">
    <property type="entry name" value="MurE/MurF N-terminal domain"/>
    <property type="match status" value="1"/>
</dbReference>
<dbReference type="PANTHER" id="PTHR43024:SF1">
    <property type="entry name" value="UDP-N-ACETYLMURAMOYL-TRIPEPTIDE--D-ALANYL-D-ALANINE LIGASE"/>
    <property type="match status" value="1"/>
</dbReference>
<keyword evidence="8 10" id="KW-0131">Cell cycle</keyword>
<evidence type="ECO:0000259" key="11">
    <source>
        <dbReference type="Pfam" id="PF01225"/>
    </source>
</evidence>
<keyword evidence="7 10" id="KW-0573">Peptidoglycan synthesis</keyword>
<dbReference type="NCBIfam" id="TIGR01143">
    <property type="entry name" value="murF"/>
    <property type="match status" value="1"/>
</dbReference>
<comment type="subcellular location">
    <subcellularLocation>
        <location evidence="10">Cytoplasm</location>
    </subcellularLocation>
</comment>
<keyword evidence="4" id="KW-0547">Nucleotide-binding</keyword>
<evidence type="ECO:0000256" key="6">
    <source>
        <dbReference type="ARBA" id="ARBA00022960"/>
    </source>
</evidence>
<dbReference type="GO" id="GO:0008360">
    <property type="term" value="P:regulation of cell shape"/>
    <property type="evidence" value="ECO:0007669"/>
    <property type="project" value="UniProtKB-KW"/>
</dbReference>
<feature type="domain" description="Mur ligase C-terminal" evidence="12">
    <location>
        <begin position="309"/>
        <end position="422"/>
    </location>
</feature>
<comment type="pathway">
    <text evidence="10">Cell wall biogenesis; peptidoglycan biosynthesis.</text>
</comment>
<feature type="non-terminal residue" evidence="14">
    <location>
        <position position="1"/>
    </location>
</feature>
<proteinExistence type="inferred from homology"/>
<dbReference type="GO" id="GO:0009252">
    <property type="term" value="P:peptidoglycan biosynthetic process"/>
    <property type="evidence" value="ECO:0007669"/>
    <property type="project" value="UniProtKB-UniPathway"/>
</dbReference>
<dbReference type="InterPro" id="IPR051046">
    <property type="entry name" value="MurCDEF_CellWall_CoF430Synth"/>
</dbReference>
<comment type="caution">
    <text evidence="14">The sequence shown here is derived from an EMBL/GenBank/DDBJ whole genome shotgun (WGS) entry which is preliminary data.</text>
</comment>
<evidence type="ECO:0000256" key="4">
    <source>
        <dbReference type="ARBA" id="ARBA00022741"/>
    </source>
</evidence>
<dbReference type="SUPFAM" id="SSF53244">
    <property type="entry name" value="MurD-like peptide ligases, peptide-binding domain"/>
    <property type="match status" value="1"/>
</dbReference>
<evidence type="ECO:0000313" key="14">
    <source>
        <dbReference type="EMBL" id="TET12534.1"/>
    </source>
</evidence>
<keyword evidence="5" id="KW-0067">ATP-binding</keyword>
<dbReference type="GO" id="GO:0047480">
    <property type="term" value="F:UDP-N-acetylmuramoyl-tripeptide-D-alanyl-D-alanine ligase activity"/>
    <property type="evidence" value="ECO:0007669"/>
    <property type="project" value="UniProtKB-EC"/>
</dbReference>
<dbReference type="Pfam" id="PF02875">
    <property type="entry name" value="Mur_ligase_C"/>
    <property type="match status" value="1"/>
</dbReference>
<keyword evidence="3 10" id="KW-0132">Cell division</keyword>
<evidence type="ECO:0000256" key="9">
    <source>
        <dbReference type="ARBA" id="ARBA00023316"/>
    </source>
</evidence>
<dbReference type="InterPro" id="IPR013221">
    <property type="entry name" value="Mur_ligase_cen"/>
</dbReference>
<dbReference type="SUPFAM" id="SSF53623">
    <property type="entry name" value="MurD-like peptide ligases, catalytic domain"/>
    <property type="match status" value="1"/>
</dbReference>
<evidence type="ECO:0000256" key="10">
    <source>
        <dbReference type="RuleBase" id="RU004136"/>
    </source>
</evidence>
<dbReference type="InterPro" id="IPR000713">
    <property type="entry name" value="Mur_ligase_N"/>
</dbReference>
<keyword evidence="9 10" id="KW-0961">Cell wall biogenesis/degradation</keyword>
<name>A0A523S3C8_UNCAE</name>
<dbReference type="InterPro" id="IPR035911">
    <property type="entry name" value="MurE/MurF_N"/>
</dbReference>
<dbReference type="GO" id="GO:0005737">
    <property type="term" value="C:cytoplasm"/>
    <property type="evidence" value="ECO:0007669"/>
    <property type="project" value="UniProtKB-SubCell"/>
</dbReference>
<dbReference type="PANTHER" id="PTHR43024">
    <property type="entry name" value="UDP-N-ACETYLMURAMOYL-TRIPEPTIDE--D-ALANYL-D-ALANINE LIGASE"/>
    <property type="match status" value="1"/>
</dbReference>
<comment type="function">
    <text evidence="10">Involved in cell wall formation. Catalyzes the final step in the synthesis of UDP-N-acetylmuramoyl-pentapeptide, the precursor of murein.</text>
</comment>
<dbReference type="EC" id="6.3.2.10" evidence="10"/>
<feature type="domain" description="Mur ligase N-terminal catalytic" evidence="11">
    <location>
        <begin position="8"/>
        <end position="78"/>
    </location>
</feature>
<dbReference type="Proteomes" id="UP000316360">
    <property type="component" value="Unassembled WGS sequence"/>
</dbReference>
<dbReference type="InterPro" id="IPR036565">
    <property type="entry name" value="Mur-like_cat_sf"/>
</dbReference>
<reference evidence="14 15" key="1">
    <citation type="submission" date="2019-03" db="EMBL/GenBank/DDBJ databases">
        <title>Metabolic potential of uncultured bacteria and archaea associated with petroleum seepage in deep-sea sediments.</title>
        <authorList>
            <person name="Dong X."/>
            <person name="Hubert C."/>
        </authorList>
    </citation>
    <scope>NUCLEOTIDE SEQUENCE [LARGE SCALE GENOMIC DNA]</scope>
    <source>
        <strain evidence="14">E44_bin7</strain>
    </source>
</reference>
<dbReference type="GO" id="GO:0005524">
    <property type="term" value="F:ATP binding"/>
    <property type="evidence" value="ECO:0007669"/>
    <property type="project" value="UniProtKB-KW"/>
</dbReference>
<dbReference type="HAMAP" id="MF_02019">
    <property type="entry name" value="MurF"/>
    <property type="match status" value="1"/>
</dbReference>
<dbReference type="Pfam" id="PF01225">
    <property type="entry name" value="Mur_ligase"/>
    <property type="match status" value="1"/>
</dbReference>
<organism evidence="14 15">
    <name type="scientific">Aerophobetes bacterium</name>
    <dbReference type="NCBI Taxonomy" id="2030807"/>
    <lineage>
        <taxon>Bacteria</taxon>
        <taxon>Candidatus Aerophobota</taxon>
    </lineage>
</organism>
<dbReference type="InterPro" id="IPR036615">
    <property type="entry name" value="Mur_ligase_C_dom_sf"/>
</dbReference>
<dbReference type="GO" id="GO:0051301">
    <property type="term" value="P:cell division"/>
    <property type="evidence" value="ECO:0007669"/>
    <property type="project" value="UniProtKB-KW"/>
</dbReference>
<dbReference type="AlphaFoldDB" id="A0A523S3C8"/>
<evidence type="ECO:0000259" key="13">
    <source>
        <dbReference type="Pfam" id="PF08245"/>
    </source>
</evidence>
<dbReference type="Gene3D" id="3.40.1390.10">
    <property type="entry name" value="MurE/MurF, N-terminal domain"/>
    <property type="match status" value="1"/>
</dbReference>
<evidence type="ECO:0000256" key="3">
    <source>
        <dbReference type="ARBA" id="ARBA00022618"/>
    </source>
</evidence>
<dbReference type="UniPathway" id="UPA00219"/>
<dbReference type="GO" id="GO:0071555">
    <property type="term" value="P:cell wall organization"/>
    <property type="evidence" value="ECO:0007669"/>
    <property type="project" value="UniProtKB-KW"/>
</dbReference>
<evidence type="ECO:0000259" key="12">
    <source>
        <dbReference type="Pfam" id="PF02875"/>
    </source>
</evidence>
<dbReference type="EMBL" id="SOKJ01000077">
    <property type="protein sequence ID" value="TET12534.1"/>
    <property type="molecule type" value="Genomic_DNA"/>
</dbReference>
<evidence type="ECO:0000256" key="7">
    <source>
        <dbReference type="ARBA" id="ARBA00022984"/>
    </source>
</evidence>
<keyword evidence="2 14" id="KW-0436">Ligase</keyword>
<dbReference type="InterPro" id="IPR004101">
    <property type="entry name" value="Mur_ligase_C"/>
</dbReference>
<evidence type="ECO:0000256" key="5">
    <source>
        <dbReference type="ARBA" id="ARBA00022840"/>
    </source>
</evidence>
<feature type="domain" description="Mur ligase central" evidence="13">
    <location>
        <begin position="89"/>
        <end position="276"/>
    </location>
</feature>
<evidence type="ECO:0000256" key="1">
    <source>
        <dbReference type="ARBA" id="ARBA00022490"/>
    </source>
</evidence>
<evidence type="ECO:0000313" key="15">
    <source>
        <dbReference type="Proteomes" id="UP000316360"/>
    </source>
</evidence>
<accession>A0A523S3C8</accession>
<sequence length="441" mass="49144">FLLPPQKISTDTRKLKKGDLFIALEGKRFDGHRFVEKASEEGACGAIISEPIPLPSSHFFFIQVKDTLFALQEIARHHQKKLSLPLVGITGSNGKTTVKEMAWQILSSEYPTLKSEGNFNNQIGVPLSLLKLHSYHKLGVLEMGMNSKGEIHRLAEIIQPTIGVITNIQHSHIGGLGSLVQIMEAKAELIGSLNKDERNWLVLNSDDPRTPELQKRAKCRIITFGVKNQARVRAEEIAYEDGGLNFILVYRKKRMPISIPIPGLYNIYNALAASAISLILNVSLHTIARSLECFKLPPMHSEISFLGSYQLIDDSYNANPESVNGALELLQSIGKHRKIVILGDMLELGKMARSLHNKVGRRAGELGIDALFTLGEFSKDVSKGARMAGLKDVFSFRDKERLIAKLLPYLKEGDSLLVKGSRGMKMEEIVKRLKERLCFTI</sequence>
<dbReference type="GO" id="GO:0008766">
    <property type="term" value="F:UDP-N-acetylmuramoylalanyl-D-glutamyl-2,6-diaminopimelate-D-alanyl-D-alanine ligase activity"/>
    <property type="evidence" value="ECO:0007669"/>
    <property type="project" value="RHEA"/>
</dbReference>
<evidence type="ECO:0000256" key="8">
    <source>
        <dbReference type="ARBA" id="ARBA00023306"/>
    </source>
</evidence>
<dbReference type="Gene3D" id="3.40.1190.10">
    <property type="entry name" value="Mur-like, catalytic domain"/>
    <property type="match status" value="1"/>
</dbReference>
<dbReference type="Gene3D" id="3.90.190.20">
    <property type="entry name" value="Mur ligase, C-terminal domain"/>
    <property type="match status" value="1"/>
</dbReference>
<dbReference type="Pfam" id="PF08245">
    <property type="entry name" value="Mur_ligase_M"/>
    <property type="match status" value="1"/>
</dbReference>
<comment type="catalytic activity">
    <reaction evidence="10">
        <text>D-alanyl-D-alanine + UDP-N-acetyl-alpha-D-muramoyl-L-alanyl-gamma-D-glutamyl-meso-2,6-diaminopimelate + ATP = UDP-N-acetyl-alpha-D-muramoyl-L-alanyl-gamma-D-glutamyl-meso-2,6-diaminopimeloyl-D-alanyl-D-alanine + ADP + phosphate + H(+)</text>
        <dbReference type="Rhea" id="RHEA:28374"/>
        <dbReference type="ChEBI" id="CHEBI:15378"/>
        <dbReference type="ChEBI" id="CHEBI:30616"/>
        <dbReference type="ChEBI" id="CHEBI:43474"/>
        <dbReference type="ChEBI" id="CHEBI:57822"/>
        <dbReference type="ChEBI" id="CHEBI:61386"/>
        <dbReference type="ChEBI" id="CHEBI:83905"/>
        <dbReference type="ChEBI" id="CHEBI:456216"/>
        <dbReference type="EC" id="6.3.2.10"/>
    </reaction>
</comment>
<evidence type="ECO:0000256" key="2">
    <source>
        <dbReference type="ARBA" id="ARBA00022598"/>
    </source>
</evidence>